<dbReference type="EMBL" id="JACHLI010000040">
    <property type="protein sequence ID" value="MBB4867458.1"/>
    <property type="molecule type" value="Genomic_DNA"/>
</dbReference>
<name>A0A7W7P3X4_PSENT</name>
<dbReference type="AlphaFoldDB" id="A0A7W7P3X4"/>
<organism evidence="1 2">
    <name type="scientific">Pseudomonas nitroreducens</name>
    <dbReference type="NCBI Taxonomy" id="46680"/>
    <lineage>
        <taxon>Bacteria</taxon>
        <taxon>Pseudomonadati</taxon>
        <taxon>Pseudomonadota</taxon>
        <taxon>Gammaproteobacteria</taxon>
        <taxon>Pseudomonadales</taxon>
        <taxon>Pseudomonadaceae</taxon>
        <taxon>Pseudomonas</taxon>
    </lineage>
</organism>
<protein>
    <submittedName>
        <fullName evidence="1">Uncharacterized protein</fullName>
    </submittedName>
</protein>
<proteinExistence type="predicted"/>
<sequence length="136" mass="15360">MINNSTQGITIVLGFLMFSGIWADETKTEGITKDDLCSKAELISHDLYSIAYSAKTDRVVLETTKAGIMSVDRNTECNTAINYIPKIDKKIASLQATPPPQATEIKPGKFHWNWLPSQDLEKELQKQQKLYDNRIQ</sequence>
<reference evidence="1 2" key="1">
    <citation type="submission" date="2020-08" db="EMBL/GenBank/DDBJ databases">
        <title>Functional genomics of gut bacteria from endangered species of beetles.</title>
        <authorList>
            <person name="Carlos-Shanley C."/>
        </authorList>
    </citation>
    <scope>NUCLEOTIDE SEQUENCE [LARGE SCALE GENOMIC DNA]</scope>
    <source>
        <strain evidence="1 2">S00179</strain>
    </source>
</reference>
<evidence type="ECO:0000313" key="2">
    <source>
        <dbReference type="Proteomes" id="UP000566995"/>
    </source>
</evidence>
<accession>A0A7W7P3X4</accession>
<dbReference type="RefSeq" id="WP_184596980.1">
    <property type="nucleotide sequence ID" value="NZ_JACHLI010000040.1"/>
</dbReference>
<gene>
    <name evidence="1" type="ORF">HNP46_006371</name>
</gene>
<comment type="caution">
    <text evidence="1">The sequence shown here is derived from an EMBL/GenBank/DDBJ whole genome shotgun (WGS) entry which is preliminary data.</text>
</comment>
<dbReference type="Proteomes" id="UP000566995">
    <property type="component" value="Unassembled WGS sequence"/>
</dbReference>
<evidence type="ECO:0000313" key="1">
    <source>
        <dbReference type="EMBL" id="MBB4867458.1"/>
    </source>
</evidence>